<dbReference type="InterPro" id="IPR036237">
    <property type="entry name" value="Xyl_isomerase-like_sf"/>
</dbReference>
<dbReference type="InterPro" id="IPR050337">
    <property type="entry name" value="L-rhamnose_isomerase"/>
</dbReference>
<accession>A0ABW9XDD6</accession>
<organism evidence="4 5">
    <name type="scientific">Novosphingobium ovatum</name>
    <dbReference type="NCBI Taxonomy" id="1908523"/>
    <lineage>
        <taxon>Bacteria</taxon>
        <taxon>Pseudomonadati</taxon>
        <taxon>Pseudomonadota</taxon>
        <taxon>Alphaproteobacteria</taxon>
        <taxon>Sphingomonadales</taxon>
        <taxon>Sphingomonadaceae</taxon>
        <taxon>Novosphingobium</taxon>
    </lineage>
</organism>
<reference evidence="5" key="1">
    <citation type="submission" date="2020-01" db="EMBL/GenBank/DDBJ databases">
        <title>Sphingomonas sp. strain CSW-10.</title>
        <authorList>
            <person name="Chen W.-M."/>
        </authorList>
    </citation>
    <scope>NUCLEOTIDE SEQUENCE [LARGE SCALE GENOMIC DNA]</scope>
    <source>
        <strain evidence="5">FSY-8</strain>
    </source>
</reference>
<evidence type="ECO:0000256" key="1">
    <source>
        <dbReference type="ARBA" id="ARBA00022723"/>
    </source>
</evidence>
<dbReference type="PANTHER" id="PTHR30268">
    <property type="entry name" value="L-RHAMNOSE ISOMERASE"/>
    <property type="match status" value="1"/>
</dbReference>
<dbReference type="EMBL" id="JAAAPO010000003">
    <property type="protein sequence ID" value="NBC36502.1"/>
    <property type="molecule type" value="Genomic_DNA"/>
</dbReference>
<gene>
    <name evidence="4" type="primary">rhaI</name>
    <name evidence="4" type="ORF">GTZ99_08030</name>
</gene>
<protein>
    <submittedName>
        <fullName evidence="4">L-rhamnose catabolism isomerase</fullName>
    </submittedName>
</protein>
<evidence type="ECO:0000256" key="2">
    <source>
        <dbReference type="ARBA" id="ARBA00023211"/>
    </source>
</evidence>
<dbReference type="Proteomes" id="UP000753724">
    <property type="component" value="Unassembled WGS sequence"/>
</dbReference>
<name>A0ABW9XDD6_9SPHN</name>
<evidence type="ECO:0000313" key="4">
    <source>
        <dbReference type="EMBL" id="NBC36502.1"/>
    </source>
</evidence>
<dbReference type="NCBIfam" id="TIGR02629">
    <property type="entry name" value="L_rham_iso_rhiz"/>
    <property type="match status" value="1"/>
</dbReference>
<evidence type="ECO:0000313" key="5">
    <source>
        <dbReference type="Proteomes" id="UP000753724"/>
    </source>
</evidence>
<evidence type="ECO:0000256" key="3">
    <source>
        <dbReference type="ARBA" id="ARBA00023235"/>
    </source>
</evidence>
<comment type="caution">
    <text evidence="4">The sequence shown here is derived from an EMBL/GenBank/DDBJ whole genome shotgun (WGS) entry which is preliminary data.</text>
</comment>
<dbReference type="Gene3D" id="3.20.20.150">
    <property type="entry name" value="Divalent-metal-dependent TIM barrel enzymes"/>
    <property type="match status" value="1"/>
</dbReference>
<dbReference type="InterPro" id="IPR013451">
    <property type="entry name" value="L_rhamnose_iso"/>
</dbReference>
<keyword evidence="2" id="KW-0464">Manganese</keyword>
<proteinExistence type="predicted"/>
<dbReference type="PANTHER" id="PTHR30268:SF0">
    <property type="entry name" value="L-RHAMNOSE ISOMERASE"/>
    <property type="match status" value="1"/>
</dbReference>
<keyword evidence="1" id="KW-0479">Metal-binding</keyword>
<dbReference type="RefSeq" id="WP_161717799.1">
    <property type="nucleotide sequence ID" value="NZ_JAAAPO010000003.1"/>
</dbReference>
<dbReference type="GO" id="GO:0016853">
    <property type="term" value="F:isomerase activity"/>
    <property type="evidence" value="ECO:0007669"/>
    <property type="project" value="UniProtKB-KW"/>
</dbReference>
<dbReference type="SUPFAM" id="SSF51658">
    <property type="entry name" value="Xylose isomerase-like"/>
    <property type="match status" value="1"/>
</dbReference>
<keyword evidence="3 4" id="KW-0413">Isomerase</keyword>
<sequence length="430" mass="46751">MTNMPISADLIAEHNAPQIEALQEDYDALGRKLARGGVDIDAIKARVAAFSVAVPSWGAGRGGTRFAKFPIPGEPTNIHEKLEDCAVINQLGRRTPRVSPHFPWDKVSDFVALREEAAALGLGWDAVNSNTFQDQPGQAHSYANGSLSSQDAGARQQAVEHNIECIEIGRQLGSTDLTVWVGDGTNFPGQQDLGRSLDRYLDAAAQIYAALPDDWRMLLEHKMFEPAFYSTVISDWGSSILAAQTLGDKCKCLVDLGHHAPNVNIEQIVARLHRFGKLGGFHFNDSKYGDDDLDSGSINPHQLFLVFNELAEAEANPRDGFNPSYMIDQSHNVTDPIESMLSSAETITACFTKASLVDRAALHAAQEANDTMMAFQALRRAYTIDVAPILAMARMEAGGAIDVLATYRASQYRARKAQERKAVGLGAGIV</sequence>
<keyword evidence="5" id="KW-1185">Reference proteome</keyword>